<evidence type="ECO:0000313" key="1">
    <source>
        <dbReference type="EMBL" id="KXA93050.1"/>
    </source>
</evidence>
<reference evidence="1 2" key="1">
    <citation type="journal article" date="2016" name="Sci. Rep.">
        <title>Metabolic traits of an uncultured archaeal lineage -MSBL1- from brine pools of the Red Sea.</title>
        <authorList>
            <person name="Mwirichia R."/>
            <person name="Alam I."/>
            <person name="Rashid M."/>
            <person name="Vinu M."/>
            <person name="Ba-Alawi W."/>
            <person name="Anthony Kamau A."/>
            <person name="Kamanda Ngugi D."/>
            <person name="Goker M."/>
            <person name="Klenk H.P."/>
            <person name="Bajic V."/>
            <person name="Stingl U."/>
        </authorList>
    </citation>
    <scope>NUCLEOTIDE SEQUENCE [LARGE SCALE GENOMIC DNA]</scope>
    <source>
        <strain evidence="1">SCGC-AAA259E22</strain>
    </source>
</reference>
<name>A0A133UFW8_9EURY</name>
<dbReference type="AlphaFoldDB" id="A0A133UFW8"/>
<gene>
    <name evidence="1" type="ORF">AKJ66_02925</name>
</gene>
<comment type="caution">
    <text evidence="1">The sequence shown here is derived from an EMBL/GenBank/DDBJ whole genome shotgun (WGS) entry which is preliminary data.</text>
</comment>
<dbReference type="Proteomes" id="UP000070657">
    <property type="component" value="Unassembled WGS sequence"/>
</dbReference>
<proteinExistence type="predicted"/>
<sequence>MENMVTSKEKASAEVGEEKTAFIVFNDDESWFLLRAETLDEAVSQAKNKGKKPRYVIEEKLSTKVR</sequence>
<protein>
    <submittedName>
        <fullName evidence="1">Uncharacterized protein</fullName>
    </submittedName>
</protein>
<keyword evidence="2" id="KW-1185">Reference proteome</keyword>
<evidence type="ECO:0000313" key="2">
    <source>
        <dbReference type="Proteomes" id="UP000070657"/>
    </source>
</evidence>
<dbReference type="EMBL" id="LHXP01000031">
    <property type="protein sequence ID" value="KXA93050.1"/>
    <property type="molecule type" value="Genomic_DNA"/>
</dbReference>
<accession>A0A133UFW8</accession>
<organism evidence="1 2">
    <name type="scientific">candidate division MSBL1 archaeon SCGC-AAA259E22</name>
    <dbReference type="NCBI Taxonomy" id="1698265"/>
    <lineage>
        <taxon>Archaea</taxon>
        <taxon>Methanobacteriati</taxon>
        <taxon>Methanobacteriota</taxon>
        <taxon>candidate division MSBL1</taxon>
    </lineage>
</organism>